<comment type="caution">
    <text evidence="2">The sequence shown here is derived from an EMBL/GenBank/DDBJ whole genome shotgun (WGS) entry which is preliminary data.</text>
</comment>
<evidence type="ECO:0000259" key="1">
    <source>
        <dbReference type="PROSITE" id="PS51163"/>
    </source>
</evidence>
<dbReference type="PROSITE" id="PS51163">
    <property type="entry name" value="YRDC"/>
    <property type="match status" value="1"/>
</dbReference>
<dbReference type="NCBIfam" id="TIGR00057">
    <property type="entry name" value="L-threonylcarbamoyladenylate synthase"/>
    <property type="match status" value="1"/>
</dbReference>
<gene>
    <name evidence="2" type="ORF">RM530_07325</name>
</gene>
<dbReference type="SUPFAM" id="SSF55821">
    <property type="entry name" value="YrdC/RibB"/>
    <property type="match status" value="1"/>
</dbReference>
<protein>
    <submittedName>
        <fullName evidence="2">L-threonylcarbamoyladenylate synthase</fullName>
        <ecNumber evidence="2">2.7.7.87</ecNumber>
    </submittedName>
</protein>
<organism evidence="2 3">
    <name type="scientific">Banduia mediterranea</name>
    <dbReference type="NCBI Taxonomy" id="3075609"/>
    <lineage>
        <taxon>Bacteria</taxon>
        <taxon>Pseudomonadati</taxon>
        <taxon>Pseudomonadota</taxon>
        <taxon>Gammaproteobacteria</taxon>
        <taxon>Nevskiales</taxon>
        <taxon>Algiphilaceae</taxon>
        <taxon>Banduia</taxon>
    </lineage>
</organism>
<dbReference type="EMBL" id="JAVRIC010000008">
    <property type="protein sequence ID" value="MDT0497175.1"/>
    <property type="molecule type" value="Genomic_DNA"/>
</dbReference>
<dbReference type="InterPro" id="IPR017945">
    <property type="entry name" value="DHBP_synth_RibB-like_a/b_dom"/>
</dbReference>
<keyword evidence="3" id="KW-1185">Reference proteome</keyword>
<dbReference type="GO" id="GO:0061710">
    <property type="term" value="F:L-threonylcarbamoyladenylate synthase"/>
    <property type="evidence" value="ECO:0007669"/>
    <property type="project" value="UniProtKB-EC"/>
</dbReference>
<feature type="domain" description="YrdC-like" evidence="1">
    <location>
        <begin position="14"/>
        <end position="200"/>
    </location>
</feature>
<dbReference type="InterPro" id="IPR006070">
    <property type="entry name" value="Sua5-like_dom"/>
</dbReference>
<dbReference type="InterPro" id="IPR052532">
    <property type="entry name" value="SUA5_domain"/>
</dbReference>
<reference evidence="2 3" key="1">
    <citation type="submission" date="2023-09" db="EMBL/GenBank/DDBJ databases">
        <authorList>
            <person name="Rey-Velasco X."/>
        </authorList>
    </citation>
    <scope>NUCLEOTIDE SEQUENCE [LARGE SCALE GENOMIC DNA]</scope>
    <source>
        <strain evidence="2 3">W345</strain>
    </source>
</reference>
<evidence type="ECO:0000313" key="2">
    <source>
        <dbReference type="EMBL" id="MDT0497175.1"/>
    </source>
</evidence>
<accession>A0ABU2WH33</accession>
<dbReference type="PANTHER" id="PTHR42828:SF3">
    <property type="entry name" value="THREONYLCARBAMOYL-AMP SYNTHASE"/>
    <property type="match status" value="1"/>
</dbReference>
<dbReference type="RefSeq" id="WP_311364569.1">
    <property type="nucleotide sequence ID" value="NZ_JAVRIC010000008.1"/>
</dbReference>
<keyword evidence="2" id="KW-0548">Nucleotidyltransferase</keyword>
<dbReference type="PANTHER" id="PTHR42828">
    <property type="entry name" value="DHBP SYNTHASE RIBB-LIKE ALPHA/BETA DOMAIN-CONTAINING PROTEIN"/>
    <property type="match status" value="1"/>
</dbReference>
<dbReference type="Proteomes" id="UP001254608">
    <property type="component" value="Unassembled WGS sequence"/>
</dbReference>
<keyword evidence="2" id="KW-0808">Transferase</keyword>
<dbReference type="Pfam" id="PF01300">
    <property type="entry name" value="Sua5_yciO_yrdC"/>
    <property type="match status" value="1"/>
</dbReference>
<dbReference type="EC" id="2.7.7.87" evidence="2"/>
<evidence type="ECO:0000313" key="3">
    <source>
        <dbReference type="Proteomes" id="UP001254608"/>
    </source>
</evidence>
<name>A0ABU2WH33_9GAMM</name>
<proteinExistence type="predicted"/>
<dbReference type="Gene3D" id="3.90.870.10">
    <property type="entry name" value="DHBP synthase"/>
    <property type="match status" value="1"/>
</dbReference>
<sequence>MADWISVHPLNPQKRLLAQIGAHLRKGAVIAYPTDSCYALGCHLGDKAASDRIRAIRQFDKHHLFTLVCRDLSEISTYARVDNAQFRLLKSMTPGPYTFVLQATNEAPRRLQHEKRKTLGLRIPDNAIAQSLLEALGEPLLSVTLILPPDHLPVSDPEEVRAQLDRLVDVVVVGGNCGYEPTTILDLTDGEPKLVRQGKGRVAWMEHASDSQYD</sequence>